<dbReference type="Gene3D" id="3.40.50.720">
    <property type="entry name" value="NAD(P)-binding Rossmann-like Domain"/>
    <property type="match status" value="1"/>
</dbReference>
<dbReference type="OrthoDB" id="4088010at2"/>
<evidence type="ECO:0000313" key="3">
    <source>
        <dbReference type="EMBL" id="SNS35475.1"/>
    </source>
</evidence>
<evidence type="ECO:0000259" key="1">
    <source>
        <dbReference type="Pfam" id="PF00899"/>
    </source>
</evidence>
<dbReference type="EMBL" id="FZOQ01000005">
    <property type="protein sequence ID" value="SNS35475.1"/>
    <property type="molecule type" value="Genomic_DNA"/>
</dbReference>
<dbReference type="RefSeq" id="WP_089318535.1">
    <property type="nucleotide sequence ID" value="NZ_FZOQ01000005.1"/>
</dbReference>
<dbReference type="GO" id="GO:0061503">
    <property type="term" value="F:tRNA threonylcarbamoyladenosine dehydratase"/>
    <property type="evidence" value="ECO:0007669"/>
    <property type="project" value="TreeGrafter"/>
</dbReference>
<dbReference type="InterPro" id="IPR035985">
    <property type="entry name" value="Ubiquitin-activating_enz"/>
</dbReference>
<dbReference type="InterPro" id="IPR058964">
    <property type="entry name" value="Cap2_linker"/>
</dbReference>
<dbReference type="Pfam" id="PF00899">
    <property type="entry name" value="ThiF"/>
    <property type="match status" value="1"/>
</dbReference>
<sequence length="619" mass="68730">MSLLLPEEPRAEDDSLNWLVFMSEFDLLALDQSRVLMERIKGVQLLGNWEPAPSSDTWMVRLRLELLEAEPTSEVPRFTEWVMVVDFRVDAWGKVQVHPDSGEGGIRHTFEHQQYNGGPHAVWPVRNGHICCLNEMHGLAASRNAMEAEPVTTIERLVWHVQRALEWVRSAADGTLAKAGDPFELPDFNVGFKGKTVSLAYYEDAESFSHWQRCSAYSGVAPISYLNGVAVIRQFLDRRGKETVHAPAWGQFIDGMGSRNKALWLRLETMPVVNRWQVPATLTELRSAVAADGKDLEELLKTALERVAETEDLLLLVGMPVPRRVQEAPYRYHWQALELFPKLKGTPAKSRVPLVLNRLRSSSPATWVGRSENWHPEDLQSRGRVTRSLREANILLIGAGALGANLAEQLVRMGVIHLTVVDHEPLEAGNLVRHTLDLPVLNISKAVALAERLNRVSPSAKVKGIASMFTSKDASVVVAAQSATLIIDATASDDVLRELPLPGITGDVPIISLSLGLHSRRLFFYADVAASFGYGAFSRWFAPYREEEHQEAVKQELPRGLGCWHPLTPARLNRVLGLAGCAVELIEQVCEGQVSLPVGYCHRWQVAELGKEVAAEAAP</sequence>
<accession>A0A239DS84</accession>
<dbReference type="InterPro" id="IPR000594">
    <property type="entry name" value="ThiF_NAD_FAD-bd"/>
</dbReference>
<dbReference type="SUPFAM" id="SSF69572">
    <property type="entry name" value="Activating enzymes of the ubiquitin-like proteins"/>
    <property type="match status" value="1"/>
</dbReference>
<dbReference type="Pfam" id="PF26398">
    <property type="entry name" value="Cap2_linker"/>
    <property type="match status" value="1"/>
</dbReference>
<evidence type="ECO:0000313" key="4">
    <source>
        <dbReference type="Proteomes" id="UP000198432"/>
    </source>
</evidence>
<protein>
    <submittedName>
        <fullName evidence="3">ThiF family protein</fullName>
    </submittedName>
</protein>
<reference evidence="4" key="1">
    <citation type="submission" date="2017-06" db="EMBL/GenBank/DDBJ databases">
        <authorList>
            <person name="Varghese N."/>
            <person name="Submissions S."/>
        </authorList>
    </citation>
    <scope>NUCLEOTIDE SEQUENCE [LARGE SCALE GENOMIC DNA]</scope>
    <source>
        <strain evidence="4">NKM1</strain>
    </source>
</reference>
<dbReference type="GO" id="GO:0008641">
    <property type="term" value="F:ubiquitin-like modifier activating enzyme activity"/>
    <property type="evidence" value="ECO:0007669"/>
    <property type="project" value="InterPro"/>
</dbReference>
<evidence type="ECO:0000259" key="2">
    <source>
        <dbReference type="Pfam" id="PF26398"/>
    </source>
</evidence>
<organism evidence="3 4">
    <name type="scientific">Pontibacter ummariensis</name>
    <dbReference type="NCBI Taxonomy" id="1610492"/>
    <lineage>
        <taxon>Bacteria</taxon>
        <taxon>Pseudomonadati</taxon>
        <taxon>Bacteroidota</taxon>
        <taxon>Cytophagia</taxon>
        <taxon>Cytophagales</taxon>
        <taxon>Hymenobacteraceae</taxon>
        <taxon>Pontibacter</taxon>
    </lineage>
</organism>
<dbReference type="PANTHER" id="PTHR43267:SF1">
    <property type="entry name" value="TRNA THREONYLCARBAMOYLADENOSINE DEHYDRATASE"/>
    <property type="match status" value="1"/>
</dbReference>
<dbReference type="GO" id="GO:0061504">
    <property type="term" value="P:cyclic threonylcarbamoyladenosine biosynthetic process"/>
    <property type="evidence" value="ECO:0007669"/>
    <property type="project" value="TreeGrafter"/>
</dbReference>
<dbReference type="PANTHER" id="PTHR43267">
    <property type="entry name" value="TRNA THREONYLCARBAMOYLADENOSINE DEHYDRATASE"/>
    <property type="match status" value="1"/>
</dbReference>
<keyword evidence="4" id="KW-1185">Reference proteome</keyword>
<name>A0A239DS84_9BACT</name>
<feature type="domain" description="THIF-type NAD/FAD binding fold" evidence="1">
    <location>
        <begin position="386"/>
        <end position="490"/>
    </location>
</feature>
<dbReference type="InterPro" id="IPR045886">
    <property type="entry name" value="ThiF/MoeB/HesA"/>
</dbReference>
<gene>
    <name evidence="3" type="ORF">SAMN06296052_105109</name>
</gene>
<feature type="domain" description="Cap2 central linker" evidence="2">
    <location>
        <begin position="174"/>
        <end position="370"/>
    </location>
</feature>
<dbReference type="AlphaFoldDB" id="A0A239DS84"/>
<dbReference type="Proteomes" id="UP000198432">
    <property type="component" value="Unassembled WGS sequence"/>
</dbReference>
<proteinExistence type="predicted"/>